<protein>
    <recommendedName>
        <fullName evidence="1">Protein kinase domain-containing protein</fullName>
    </recommendedName>
</protein>
<dbReference type="InterPro" id="IPR000719">
    <property type="entry name" value="Prot_kinase_dom"/>
</dbReference>
<reference evidence="2" key="1">
    <citation type="submission" date="2020-05" db="EMBL/GenBank/DDBJ databases">
        <title>WGS assembly of Panicum virgatum.</title>
        <authorList>
            <person name="Lovell J.T."/>
            <person name="Jenkins J."/>
            <person name="Shu S."/>
            <person name="Juenger T.E."/>
            <person name="Schmutz J."/>
        </authorList>
    </citation>
    <scope>NUCLEOTIDE SEQUENCE</scope>
    <source>
        <strain evidence="2">AP13</strain>
    </source>
</reference>
<dbReference type="SUPFAM" id="SSF56112">
    <property type="entry name" value="Protein kinase-like (PK-like)"/>
    <property type="match status" value="3"/>
</dbReference>
<dbReference type="InterPro" id="IPR008271">
    <property type="entry name" value="Ser/Thr_kinase_AS"/>
</dbReference>
<dbReference type="InterPro" id="IPR011009">
    <property type="entry name" value="Kinase-like_dom_sf"/>
</dbReference>
<dbReference type="PROSITE" id="PS00108">
    <property type="entry name" value="PROTEIN_KINASE_ST"/>
    <property type="match status" value="1"/>
</dbReference>
<dbReference type="Proteomes" id="UP000823388">
    <property type="component" value="Chromosome 6K"/>
</dbReference>
<organism evidence="2 3">
    <name type="scientific">Panicum virgatum</name>
    <name type="common">Blackwell switchgrass</name>
    <dbReference type="NCBI Taxonomy" id="38727"/>
    <lineage>
        <taxon>Eukaryota</taxon>
        <taxon>Viridiplantae</taxon>
        <taxon>Streptophyta</taxon>
        <taxon>Embryophyta</taxon>
        <taxon>Tracheophyta</taxon>
        <taxon>Spermatophyta</taxon>
        <taxon>Magnoliopsida</taxon>
        <taxon>Liliopsida</taxon>
        <taxon>Poales</taxon>
        <taxon>Poaceae</taxon>
        <taxon>PACMAD clade</taxon>
        <taxon>Panicoideae</taxon>
        <taxon>Panicodae</taxon>
        <taxon>Paniceae</taxon>
        <taxon>Panicinae</taxon>
        <taxon>Panicum</taxon>
        <taxon>Panicum sect. Hiantes</taxon>
    </lineage>
</organism>
<keyword evidence="3" id="KW-1185">Reference proteome</keyword>
<evidence type="ECO:0000313" key="2">
    <source>
        <dbReference type="EMBL" id="KAG2582510.1"/>
    </source>
</evidence>
<dbReference type="AlphaFoldDB" id="A0A8T0RBK3"/>
<accession>A0A8T0RBK3</accession>
<dbReference type="PANTHER" id="PTHR45707:SF70">
    <property type="entry name" value="PROTEIN KINASE DOMAIN-CONTAINING PROTEIN"/>
    <property type="match status" value="1"/>
</dbReference>
<sequence>MADDVTVLTPTLLVELQRLQTRCTSSSPSPSASGARRRFNQMQACRAKGQGASLDSSVKGGLQNRMVAVKNLFHSKDLSDKQFLDEVICLKKVNHHNIVRFLGYCADTEGEIMEIEGKHRIVEVQKRLLCFEYVPNGNLHHYIKEKTHGYEWNVRYKIIQGICQGLHYIHQERINHLDLKPANVLLGANMEPKITDFGVSRCISEEQGTMVTKIFFGTLGYIAPEFIDKQQISFKSDIFSLGVIIINLLSGHNGCIPEKWHESIDAPCPQMKRCIEIAQRCVDTDPHKRPTAGEIIDYLKETEIIIEKDLPTIDEPPRKKKPIYEPRNDPGSSLHQVVQRFRALPILTLREHSRVDTVFAELIVPECLLEGSKKPGRVPFQLLQCITENFSEKREIGQTRFGRLFRGLMRQRSVAVMRLLMTIGFNDKMFQNQIKTMMLTQHKNIVQFLGYCSNTEETVTEHLGELVMADIRERLLCFEYLSNGSLDRYVSDASCGLEWRLRYQIIKGICDGLHYLHGNHIVHMDLNSTNILLDDNMVPKIADFCLPRVFAECQKTTLIRKKIGTRYIAPEYFLSDGVVSYKIDIYSLGIVITEILTGKKKRFANDLLLESWKKGLLHTSSADLILLEQVRVCAEISRACTAYDPDKRPDTGRIIEMLLETETDGAGAQGNLLYMEFNELECILKGAKKPGILSHQLLSLITGKFSRQQEIGRSEFAVTYRGTLLQPRVAVKRLSTTKEFDDRLFNNEINTLILVQHKNIVRFLGYTQEEPREYQGELIMPDTRERLLCFEYLSKGSLKDHVSVIGKPTISTQNRTFLWPPVASRGLGWRARYQIIKGICEGVHYLHGNNIVHGELRLSNVLLDDNMDPKIAYFCLSRCFVEHQRSVIMPNKIESMGYMAPEVFAGCITFTSDIYSLGIIITEILTGRKDIAKENVLESWRTRLGTSLTDILLEQVRVCAEISIACINPNPERRPDMQCIIEMLDETECEEPAEQ</sequence>
<dbReference type="InterPro" id="IPR001245">
    <property type="entry name" value="Ser-Thr/Tyr_kinase_cat_dom"/>
</dbReference>
<evidence type="ECO:0000313" key="3">
    <source>
        <dbReference type="Proteomes" id="UP000823388"/>
    </source>
</evidence>
<feature type="domain" description="Protein kinase" evidence="1">
    <location>
        <begin position="705"/>
        <end position="988"/>
    </location>
</feature>
<dbReference type="Gene3D" id="3.30.200.20">
    <property type="entry name" value="Phosphorylase Kinase, domain 1"/>
    <property type="match status" value="2"/>
</dbReference>
<dbReference type="FunFam" id="1.10.510.10:FF:000870">
    <property type="entry name" value="OSJNBa0016N04.16-like protein"/>
    <property type="match status" value="1"/>
</dbReference>
<dbReference type="GO" id="GO:0004672">
    <property type="term" value="F:protein kinase activity"/>
    <property type="evidence" value="ECO:0007669"/>
    <property type="project" value="InterPro"/>
</dbReference>
<dbReference type="PANTHER" id="PTHR45707">
    <property type="entry name" value="C2 CALCIUM/LIPID-BINDING PLANT PHOSPHORIBOSYLTRANSFERASE FAMILY PROTEIN"/>
    <property type="match status" value="1"/>
</dbReference>
<feature type="domain" description="Protein kinase" evidence="1">
    <location>
        <begin position="42"/>
        <end position="305"/>
    </location>
</feature>
<evidence type="ECO:0000259" key="1">
    <source>
        <dbReference type="PROSITE" id="PS50011"/>
    </source>
</evidence>
<dbReference type="Pfam" id="PF00069">
    <property type="entry name" value="Pkinase"/>
    <property type="match status" value="1"/>
</dbReference>
<name>A0A8T0RBK3_PANVG</name>
<dbReference type="EMBL" id="CM029047">
    <property type="protein sequence ID" value="KAG2582510.1"/>
    <property type="molecule type" value="Genomic_DNA"/>
</dbReference>
<gene>
    <name evidence="2" type="ORF">PVAP13_6KG242300</name>
</gene>
<dbReference type="Gene3D" id="1.10.510.10">
    <property type="entry name" value="Transferase(Phosphotransferase) domain 1"/>
    <property type="match status" value="3"/>
</dbReference>
<dbReference type="PROSITE" id="PS50011">
    <property type="entry name" value="PROTEIN_KINASE_DOM"/>
    <property type="match status" value="3"/>
</dbReference>
<dbReference type="GO" id="GO:0005524">
    <property type="term" value="F:ATP binding"/>
    <property type="evidence" value="ECO:0007669"/>
    <property type="project" value="InterPro"/>
</dbReference>
<dbReference type="Pfam" id="PF07714">
    <property type="entry name" value="PK_Tyr_Ser-Thr"/>
    <property type="match status" value="2"/>
</dbReference>
<feature type="domain" description="Protein kinase" evidence="1">
    <location>
        <begin position="390"/>
        <end position="659"/>
    </location>
</feature>
<proteinExistence type="predicted"/>
<comment type="caution">
    <text evidence="2">The sequence shown here is derived from an EMBL/GenBank/DDBJ whole genome shotgun (WGS) entry which is preliminary data.</text>
</comment>
<dbReference type="SMART" id="SM00220">
    <property type="entry name" value="S_TKc"/>
    <property type="match status" value="3"/>
</dbReference>